<dbReference type="PANTHER" id="PTHR11451:SF50">
    <property type="entry name" value="THREONINE--TRNA LIGASE, MITOCHONDRIAL"/>
    <property type="match status" value="1"/>
</dbReference>
<evidence type="ECO:0000256" key="3">
    <source>
        <dbReference type="ARBA" id="ARBA00013163"/>
    </source>
</evidence>
<dbReference type="InterPro" id="IPR033728">
    <property type="entry name" value="ThrRS_core"/>
</dbReference>
<dbReference type="Gene3D" id="3.40.50.800">
    <property type="entry name" value="Anticodon-binding domain"/>
    <property type="match status" value="1"/>
</dbReference>
<evidence type="ECO:0000256" key="2">
    <source>
        <dbReference type="ARBA" id="ARBA00008226"/>
    </source>
</evidence>
<feature type="compositionally biased region" description="Polar residues" evidence="13">
    <location>
        <begin position="145"/>
        <end position="154"/>
    </location>
</feature>
<dbReference type="InterPro" id="IPR006195">
    <property type="entry name" value="aa-tRNA-synth_II"/>
</dbReference>
<dbReference type="PANTHER" id="PTHR11451">
    <property type="entry name" value="THREONINE-TRNA LIGASE"/>
    <property type="match status" value="1"/>
</dbReference>
<dbReference type="InterPro" id="IPR002314">
    <property type="entry name" value="aa-tRNA-synt_IIb"/>
</dbReference>
<dbReference type="GO" id="GO:0005759">
    <property type="term" value="C:mitochondrial matrix"/>
    <property type="evidence" value="ECO:0007669"/>
    <property type="project" value="UniProtKB-SubCell"/>
</dbReference>
<keyword evidence="9" id="KW-0496">Mitochondrion</keyword>
<comment type="caution">
    <text evidence="15">The sequence shown here is derived from an EMBL/GenBank/DDBJ whole genome shotgun (WGS) entry which is preliminary data.</text>
</comment>
<dbReference type="EC" id="6.1.1.3" evidence="3"/>
<reference evidence="15" key="1">
    <citation type="journal article" date="2023" name="Genome Biol. Evol.">
        <title>First Whole Genome Sequence and Flow Cytometry Genome Size Data for the Lichen-Forming Fungus Ramalina farinacea (Ascomycota).</title>
        <authorList>
            <person name="Llewellyn T."/>
            <person name="Mian S."/>
            <person name="Hill R."/>
            <person name="Leitch I.J."/>
            <person name="Gaya E."/>
        </authorList>
    </citation>
    <scope>NUCLEOTIDE SEQUENCE</scope>
    <source>
        <strain evidence="15">LIQ254RAFAR</strain>
    </source>
</reference>
<evidence type="ECO:0000256" key="1">
    <source>
        <dbReference type="ARBA" id="ARBA00004305"/>
    </source>
</evidence>
<evidence type="ECO:0000256" key="9">
    <source>
        <dbReference type="ARBA" id="ARBA00023128"/>
    </source>
</evidence>
<evidence type="ECO:0000256" key="10">
    <source>
        <dbReference type="ARBA" id="ARBA00023146"/>
    </source>
</evidence>
<dbReference type="PRINTS" id="PR01047">
    <property type="entry name" value="TRNASYNTHTHR"/>
</dbReference>
<dbReference type="InterPro" id="IPR045864">
    <property type="entry name" value="aa-tRNA-synth_II/BPL/LPL"/>
</dbReference>
<evidence type="ECO:0000256" key="5">
    <source>
        <dbReference type="ARBA" id="ARBA00022741"/>
    </source>
</evidence>
<dbReference type="SUPFAM" id="SSF55681">
    <property type="entry name" value="Class II aaRS and biotin synthetases"/>
    <property type="match status" value="1"/>
</dbReference>
<proteinExistence type="inferred from homology"/>
<keyword evidence="7" id="KW-0648">Protein biosynthesis</keyword>
<feature type="domain" description="Aminoacyl-transfer RNA synthetases class-II family profile" evidence="14">
    <location>
        <begin position="90"/>
        <end position="412"/>
    </location>
</feature>
<keyword evidence="8" id="KW-0809">Transit peptide</keyword>
<accession>A0AA43QPL0</accession>
<evidence type="ECO:0000259" key="14">
    <source>
        <dbReference type="PROSITE" id="PS50862"/>
    </source>
</evidence>
<dbReference type="PROSITE" id="PS00018">
    <property type="entry name" value="EF_HAND_1"/>
    <property type="match status" value="1"/>
</dbReference>
<dbReference type="InterPro" id="IPR018247">
    <property type="entry name" value="EF_Hand_1_Ca_BS"/>
</dbReference>
<dbReference type="AlphaFoldDB" id="A0AA43QPL0"/>
<comment type="similarity">
    <text evidence="2">Belongs to the class-II aminoacyl-tRNA synthetase family.</text>
</comment>
<evidence type="ECO:0000256" key="13">
    <source>
        <dbReference type="SAM" id="MobiDB-lite"/>
    </source>
</evidence>
<dbReference type="InterPro" id="IPR036621">
    <property type="entry name" value="Anticodon-bd_dom_sf"/>
</dbReference>
<comment type="catalytic activity">
    <reaction evidence="12">
        <text>tRNA(Thr) + L-threonine + ATP = L-threonyl-tRNA(Thr) + AMP + diphosphate + H(+)</text>
        <dbReference type="Rhea" id="RHEA:24624"/>
        <dbReference type="Rhea" id="RHEA-COMP:9670"/>
        <dbReference type="Rhea" id="RHEA-COMP:9704"/>
        <dbReference type="ChEBI" id="CHEBI:15378"/>
        <dbReference type="ChEBI" id="CHEBI:30616"/>
        <dbReference type="ChEBI" id="CHEBI:33019"/>
        <dbReference type="ChEBI" id="CHEBI:57926"/>
        <dbReference type="ChEBI" id="CHEBI:78442"/>
        <dbReference type="ChEBI" id="CHEBI:78534"/>
        <dbReference type="ChEBI" id="CHEBI:456215"/>
        <dbReference type="EC" id="6.1.1.3"/>
    </reaction>
</comment>
<keyword evidence="16" id="KW-1185">Reference proteome</keyword>
<dbReference type="PROSITE" id="PS50862">
    <property type="entry name" value="AA_TRNA_LIGASE_II"/>
    <property type="match status" value="1"/>
</dbReference>
<evidence type="ECO:0000256" key="11">
    <source>
        <dbReference type="ARBA" id="ARBA00031900"/>
    </source>
</evidence>
<evidence type="ECO:0000256" key="8">
    <source>
        <dbReference type="ARBA" id="ARBA00022946"/>
    </source>
</evidence>
<dbReference type="GO" id="GO:0006435">
    <property type="term" value="P:threonyl-tRNA aminoacylation"/>
    <property type="evidence" value="ECO:0007669"/>
    <property type="project" value="InterPro"/>
</dbReference>
<dbReference type="Proteomes" id="UP001161017">
    <property type="component" value="Unassembled WGS sequence"/>
</dbReference>
<dbReference type="GO" id="GO:0005524">
    <property type="term" value="F:ATP binding"/>
    <property type="evidence" value="ECO:0007669"/>
    <property type="project" value="UniProtKB-KW"/>
</dbReference>
<feature type="compositionally biased region" description="Polar residues" evidence="13">
    <location>
        <begin position="43"/>
        <end position="61"/>
    </location>
</feature>
<evidence type="ECO:0000256" key="12">
    <source>
        <dbReference type="ARBA" id="ARBA00049515"/>
    </source>
</evidence>
<evidence type="ECO:0000256" key="7">
    <source>
        <dbReference type="ARBA" id="ARBA00022917"/>
    </source>
</evidence>
<keyword evidence="5" id="KW-0547">Nucleotide-binding</keyword>
<sequence length="549" mass="61631">MRPIWSTSAQISRCAFPLARIDSRLQPHRVEYVRTLNNGLLSQDSANDSAPSLNQSQTSNHSAKDHRKIGSEQSLWTLHPSSPGSPIFTPEGTHVFQKLQAFLRAQYPAFGFQEVVTPTIYKKSLWEQSGHWENYKDDMFVVSSGKQQATQSPPSAHDRTRLQPPHVEPAVGDDAFGLKPMNCPGHCLLFASQRRSYNDLPIRYADFSPLHRDEISGALTGLTRVRRFHQDDGHIFCRPSQVKSEILKSLELMSATYNAFGIRDYHFVLSTRPAKEFIGTQDEWDQAETQLKEALEHWSTPIVYNKGDGAFYGPKIDAILKDADGKNHQIGTVQLDFQLPKRFDLHYVASADVLKTNGQAGGADGHTEDQHLGYLRTDGVGLATPIMIHRAIFGSLERFMALLMEQNKGKWPFWLNPRPIIVLTVNNDKYVQAFAETAVAKLSSLASFKLPRPQSLVYHKVDLDSGNETISKKVAMAKQKAYSIIVVIGKKNAENAYLDVDMSGIVDKSELLETLGSLEGFSQYGTISRLRLSTEQLQHLMQVMTDEYI</sequence>
<keyword evidence="10" id="KW-0030">Aminoacyl-tRNA synthetase</keyword>
<name>A0AA43QPL0_9LECA</name>
<dbReference type="SUPFAM" id="SSF52954">
    <property type="entry name" value="Class II aaRS ABD-related"/>
    <property type="match status" value="1"/>
</dbReference>
<evidence type="ECO:0000313" key="16">
    <source>
        <dbReference type="Proteomes" id="UP001161017"/>
    </source>
</evidence>
<feature type="region of interest" description="Disordered" evidence="13">
    <location>
        <begin position="145"/>
        <end position="166"/>
    </location>
</feature>
<feature type="region of interest" description="Disordered" evidence="13">
    <location>
        <begin position="43"/>
        <end position="68"/>
    </location>
</feature>
<dbReference type="CDD" id="cd00771">
    <property type="entry name" value="ThrRS_core"/>
    <property type="match status" value="1"/>
</dbReference>
<keyword evidence="6" id="KW-0067">ATP-binding</keyword>
<protein>
    <recommendedName>
        <fullName evidence="3">threonine--tRNA ligase</fullName>
        <ecNumber evidence="3">6.1.1.3</ecNumber>
    </recommendedName>
    <alternativeName>
        <fullName evidence="11">Threonyl-tRNA synthetase</fullName>
    </alternativeName>
</protein>
<evidence type="ECO:0000313" key="15">
    <source>
        <dbReference type="EMBL" id="MDI1490311.1"/>
    </source>
</evidence>
<dbReference type="Pfam" id="PF00587">
    <property type="entry name" value="tRNA-synt_2b"/>
    <property type="match status" value="1"/>
</dbReference>
<dbReference type="Gene3D" id="3.30.930.10">
    <property type="entry name" value="Bira Bifunctional Protein, Domain 2"/>
    <property type="match status" value="1"/>
</dbReference>
<dbReference type="InterPro" id="IPR002320">
    <property type="entry name" value="Thr-tRNA-ligase_IIa"/>
</dbReference>
<evidence type="ECO:0000256" key="4">
    <source>
        <dbReference type="ARBA" id="ARBA00022598"/>
    </source>
</evidence>
<evidence type="ECO:0000256" key="6">
    <source>
        <dbReference type="ARBA" id="ARBA00022840"/>
    </source>
</evidence>
<comment type="subcellular location">
    <subcellularLocation>
        <location evidence="1">Mitochondrion matrix</location>
    </subcellularLocation>
</comment>
<keyword evidence="4 15" id="KW-0436">Ligase</keyword>
<dbReference type="GO" id="GO:0004829">
    <property type="term" value="F:threonine-tRNA ligase activity"/>
    <property type="evidence" value="ECO:0007669"/>
    <property type="project" value="UniProtKB-EC"/>
</dbReference>
<organism evidence="15 16">
    <name type="scientific">Ramalina farinacea</name>
    <dbReference type="NCBI Taxonomy" id="258253"/>
    <lineage>
        <taxon>Eukaryota</taxon>
        <taxon>Fungi</taxon>
        <taxon>Dikarya</taxon>
        <taxon>Ascomycota</taxon>
        <taxon>Pezizomycotina</taxon>
        <taxon>Lecanoromycetes</taxon>
        <taxon>OSLEUM clade</taxon>
        <taxon>Lecanoromycetidae</taxon>
        <taxon>Lecanorales</taxon>
        <taxon>Lecanorineae</taxon>
        <taxon>Ramalinaceae</taxon>
        <taxon>Ramalina</taxon>
    </lineage>
</organism>
<dbReference type="FunFam" id="3.30.930.10:FF:000039">
    <property type="entry name" value="Threonyl-tRNA synthetase, mitochondrial"/>
    <property type="match status" value="1"/>
</dbReference>
<gene>
    <name evidence="15" type="primary">MST1</name>
    <name evidence="15" type="ORF">OHK93_001511</name>
</gene>
<dbReference type="EMBL" id="JAPUFD010000011">
    <property type="protein sequence ID" value="MDI1490311.1"/>
    <property type="molecule type" value="Genomic_DNA"/>
</dbReference>